<evidence type="ECO:0000256" key="5">
    <source>
        <dbReference type="ARBA" id="ARBA00022556"/>
    </source>
</evidence>
<evidence type="ECO:0000313" key="12">
    <source>
        <dbReference type="Proteomes" id="UP000002710"/>
    </source>
</evidence>
<dbReference type="SUPFAM" id="SSF53756">
    <property type="entry name" value="UDP-Glycosyltransferase/glycogen phosphorylase"/>
    <property type="match status" value="1"/>
</dbReference>
<evidence type="ECO:0000256" key="7">
    <source>
        <dbReference type="ARBA" id="ARBA00022679"/>
    </source>
</evidence>
<keyword evidence="6 11" id="KW-0328">Glycosyltransferase</keyword>
<gene>
    <name evidence="11" type="ordered locus">Dde_2185</name>
</gene>
<evidence type="ECO:0000256" key="4">
    <source>
        <dbReference type="ARBA" id="ARBA00022516"/>
    </source>
</evidence>
<dbReference type="Proteomes" id="UP000002710">
    <property type="component" value="Chromosome"/>
</dbReference>
<dbReference type="PANTHER" id="PTHR30372">
    <property type="entry name" value="LIPID-A-DISACCHARIDE SYNTHASE"/>
    <property type="match status" value="1"/>
</dbReference>
<evidence type="ECO:0000256" key="6">
    <source>
        <dbReference type="ARBA" id="ARBA00022676"/>
    </source>
</evidence>
<evidence type="ECO:0000256" key="9">
    <source>
        <dbReference type="ARBA" id="ARBA00048975"/>
    </source>
</evidence>
<dbReference type="GO" id="GO:0016020">
    <property type="term" value="C:membrane"/>
    <property type="evidence" value="ECO:0007669"/>
    <property type="project" value="GOC"/>
</dbReference>
<dbReference type="CAZy" id="GT19">
    <property type="family name" value="Glycosyltransferase Family 19"/>
</dbReference>
<reference evidence="11 12" key="1">
    <citation type="journal article" date="2011" name="J. Bacteriol.">
        <title>Complete genome sequence and updated annotation of Desulfovibrio alaskensis G20.</title>
        <authorList>
            <person name="Hauser L.J."/>
            <person name="Land M.L."/>
            <person name="Brown S.D."/>
            <person name="Larimer F."/>
            <person name="Keller K.L."/>
            <person name="Rapp-Giles B.J."/>
            <person name="Price M.N."/>
            <person name="Lin M."/>
            <person name="Bruce D.C."/>
            <person name="Detter J.C."/>
            <person name="Tapia R."/>
            <person name="Han C.S."/>
            <person name="Goodwin L.A."/>
            <person name="Cheng J.F."/>
            <person name="Pitluck S."/>
            <person name="Copeland A."/>
            <person name="Lucas S."/>
            <person name="Nolan M."/>
            <person name="Lapidus A.L."/>
            <person name="Palumbo A.V."/>
            <person name="Wall J.D."/>
        </authorList>
    </citation>
    <scope>NUCLEOTIDE SEQUENCE [LARGE SCALE GENOMIC DNA]</scope>
    <source>
        <strain evidence="12">ATCC BAA 1058 / DSM 17464 / G20</strain>
    </source>
</reference>
<dbReference type="AlphaFoldDB" id="Q30ZB4"/>
<keyword evidence="5" id="KW-0441">Lipid A biosynthesis</keyword>
<comment type="catalytic activity">
    <reaction evidence="9">
        <text>a lipid X + a UDP-2-N,3-O-bis[(3R)-3-hydroxyacyl]-alpha-D-glucosamine = a lipid A disaccharide + UDP + H(+)</text>
        <dbReference type="Rhea" id="RHEA:67828"/>
        <dbReference type="ChEBI" id="CHEBI:15378"/>
        <dbReference type="ChEBI" id="CHEBI:58223"/>
        <dbReference type="ChEBI" id="CHEBI:137748"/>
        <dbReference type="ChEBI" id="CHEBI:176338"/>
        <dbReference type="ChEBI" id="CHEBI:176343"/>
        <dbReference type="EC" id="2.4.1.182"/>
    </reaction>
</comment>
<dbReference type="PANTHER" id="PTHR30372:SF4">
    <property type="entry name" value="LIPID-A-DISACCHARIDE SYNTHASE, MITOCHONDRIAL-RELATED"/>
    <property type="match status" value="1"/>
</dbReference>
<dbReference type="eggNOG" id="COG0763">
    <property type="taxonomic scope" value="Bacteria"/>
</dbReference>
<dbReference type="GO" id="GO:0008915">
    <property type="term" value="F:lipid-A-disaccharide synthase activity"/>
    <property type="evidence" value="ECO:0007669"/>
    <property type="project" value="UniProtKB-UniRule"/>
</dbReference>
<dbReference type="EMBL" id="CP000112">
    <property type="protein sequence ID" value="ABB38982.1"/>
    <property type="molecule type" value="Genomic_DNA"/>
</dbReference>
<dbReference type="Pfam" id="PF02684">
    <property type="entry name" value="LpxB"/>
    <property type="match status" value="1"/>
</dbReference>
<dbReference type="EC" id="2.4.1.182" evidence="2 10"/>
<evidence type="ECO:0000256" key="2">
    <source>
        <dbReference type="ARBA" id="ARBA00012687"/>
    </source>
</evidence>
<evidence type="ECO:0000313" key="11">
    <source>
        <dbReference type="EMBL" id="ABB38982.1"/>
    </source>
</evidence>
<dbReference type="KEGG" id="dde:Dde_2185"/>
<dbReference type="GO" id="GO:0005543">
    <property type="term" value="F:phospholipid binding"/>
    <property type="evidence" value="ECO:0007669"/>
    <property type="project" value="TreeGrafter"/>
</dbReference>
<dbReference type="RefSeq" id="WP_011368079.1">
    <property type="nucleotide sequence ID" value="NC_007519.1"/>
</dbReference>
<evidence type="ECO:0000256" key="3">
    <source>
        <dbReference type="ARBA" id="ARBA00020902"/>
    </source>
</evidence>
<evidence type="ECO:0000256" key="8">
    <source>
        <dbReference type="ARBA" id="ARBA00023098"/>
    </source>
</evidence>
<evidence type="ECO:0000256" key="1">
    <source>
        <dbReference type="ARBA" id="ARBA00002056"/>
    </source>
</evidence>
<sequence length="376" mass="41892">MTQKHKNIWISAGEMSGDMHAANLIRALQTQDCGITCSGVGGPDMRSAGFNALFRVEDLSVMGITEVLGHLPRILSMLRSIRRTLRQMRPDAVVLVDAPSFNFRIARYARELGIPVFYYISPKIWAWRTGRIRFIRSHVHKVISILPFEVDFYRSHGMEIEYVGNPLVDMVNWDEIDAMTPLPQRIGLLPGSRKKEITSLMPQFAVAAEIMHRRLPGLEFHCVRAPGITEDALRRLWQTDVPLHMHAPDNRYSFMRSCNMLIAASGTVTLESALLGTPTLVTYKVSPLSFAVGKRLVRVPYVSLPNLVMQREVFPELLQENADGAVLARHALAWLEHPEQMSAVRAQLATLRTMLGAPGAPARAAGIILKALGTAA</sequence>
<dbReference type="STRING" id="207559.Dde_2185"/>
<comment type="function">
    <text evidence="1">Condensation of UDP-2,3-diacylglucosamine and 2,3-diacylglucosamine-1-phosphate to form lipid A disaccharide, a precursor of lipid A, a phosphorylated glycolipid that anchors the lipopolysaccharide to the outer membrane of the cell.</text>
</comment>
<name>Q30ZB4_OLEA2</name>
<keyword evidence="4" id="KW-0444">Lipid biosynthesis</keyword>
<accession>Q30ZB4</accession>
<protein>
    <recommendedName>
        <fullName evidence="3 10">Lipid-A-disaccharide synthase</fullName>
        <ecNumber evidence="2 10">2.4.1.182</ecNumber>
    </recommendedName>
</protein>
<dbReference type="NCBIfam" id="TIGR00215">
    <property type="entry name" value="lpxB"/>
    <property type="match status" value="1"/>
</dbReference>
<dbReference type="GO" id="GO:0009245">
    <property type="term" value="P:lipid A biosynthetic process"/>
    <property type="evidence" value="ECO:0007669"/>
    <property type="project" value="UniProtKB-UniRule"/>
</dbReference>
<keyword evidence="8" id="KW-0443">Lipid metabolism</keyword>
<organism evidence="11 12">
    <name type="scientific">Oleidesulfovibrio alaskensis (strain ATCC BAA-1058 / DSM 17464 / G20)</name>
    <name type="common">Desulfovibrio alaskensis</name>
    <dbReference type="NCBI Taxonomy" id="207559"/>
    <lineage>
        <taxon>Bacteria</taxon>
        <taxon>Pseudomonadati</taxon>
        <taxon>Thermodesulfobacteriota</taxon>
        <taxon>Desulfovibrionia</taxon>
        <taxon>Desulfovibrionales</taxon>
        <taxon>Desulfovibrionaceae</taxon>
        <taxon>Oleidesulfovibrio</taxon>
    </lineage>
</organism>
<dbReference type="InterPro" id="IPR003835">
    <property type="entry name" value="Glyco_trans_19"/>
</dbReference>
<keyword evidence="7 11" id="KW-0808">Transferase</keyword>
<proteinExistence type="predicted"/>
<keyword evidence="12" id="KW-1185">Reference proteome</keyword>
<dbReference type="HOGENOM" id="CLU_036577_3_1_7"/>
<evidence type="ECO:0000256" key="10">
    <source>
        <dbReference type="NCBIfam" id="TIGR00215"/>
    </source>
</evidence>